<keyword evidence="1" id="KW-0175">Coiled coil</keyword>
<sequence>MEERLVPMFFRMQLLQDKKRALKKKVKAWRPKILQVESSASEVTKLKKELKKAERSKQTIARKNARLTKLLEAETKESEKLRRNMINKRRLVKKKI</sequence>
<dbReference type="Proteomes" id="UP000799118">
    <property type="component" value="Unassembled WGS sequence"/>
</dbReference>
<accession>A0A6A4H3Q8</accession>
<feature type="coiled-coil region" evidence="1">
    <location>
        <begin position="36"/>
        <end position="91"/>
    </location>
</feature>
<dbReference type="EMBL" id="ML769597">
    <property type="protein sequence ID" value="KAE9392383.1"/>
    <property type="molecule type" value="Genomic_DNA"/>
</dbReference>
<evidence type="ECO:0000256" key="1">
    <source>
        <dbReference type="SAM" id="Coils"/>
    </source>
</evidence>
<reference evidence="2" key="1">
    <citation type="journal article" date="2019" name="Environ. Microbiol.">
        <title>Fungal ecological strategies reflected in gene transcription - a case study of two litter decomposers.</title>
        <authorList>
            <person name="Barbi F."/>
            <person name="Kohler A."/>
            <person name="Barry K."/>
            <person name="Baskaran P."/>
            <person name="Daum C."/>
            <person name="Fauchery L."/>
            <person name="Ihrmark K."/>
            <person name="Kuo A."/>
            <person name="LaButti K."/>
            <person name="Lipzen A."/>
            <person name="Morin E."/>
            <person name="Grigoriev I.V."/>
            <person name="Henrissat B."/>
            <person name="Lindahl B."/>
            <person name="Martin F."/>
        </authorList>
    </citation>
    <scope>NUCLEOTIDE SEQUENCE</scope>
    <source>
        <strain evidence="2">JB14</strain>
    </source>
</reference>
<name>A0A6A4H3Q8_9AGAR</name>
<dbReference type="AlphaFoldDB" id="A0A6A4H3Q8"/>
<evidence type="ECO:0000313" key="2">
    <source>
        <dbReference type="EMBL" id="KAE9392383.1"/>
    </source>
</evidence>
<gene>
    <name evidence="2" type="ORF">BT96DRAFT_924751</name>
</gene>
<organism evidence="2 3">
    <name type="scientific">Gymnopus androsaceus JB14</name>
    <dbReference type="NCBI Taxonomy" id="1447944"/>
    <lineage>
        <taxon>Eukaryota</taxon>
        <taxon>Fungi</taxon>
        <taxon>Dikarya</taxon>
        <taxon>Basidiomycota</taxon>
        <taxon>Agaricomycotina</taxon>
        <taxon>Agaricomycetes</taxon>
        <taxon>Agaricomycetidae</taxon>
        <taxon>Agaricales</taxon>
        <taxon>Marasmiineae</taxon>
        <taxon>Omphalotaceae</taxon>
        <taxon>Gymnopus</taxon>
    </lineage>
</organism>
<evidence type="ECO:0000313" key="3">
    <source>
        <dbReference type="Proteomes" id="UP000799118"/>
    </source>
</evidence>
<dbReference type="OrthoDB" id="8062037at2759"/>
<protein>
    <submittedName>
        <fullName evidence="2">Uncharacterized protein</fullName>
    </submittedName>
</protein>
<keyword evidence="3" id="KW-1185">Reference proteome</keyword>
<proteinExistence type="predicted"/>